<protein>
    <submittedName>
        <fullName evidence="1">Uncharacterized protein</fullName>
    </submittedName>
</protein>
<organism evidence="1">
    <name type="scientific">marine sediment metagenome</name>
    <dbReference type="NCBI Taxonomy" id="412755"/>
    <lineage>
        <taxon>unclassified sequences</taxon>
        <taxon>metagenomes</taxon>
        <taxon>ecological metagenomes</taxon>
    </lineage>
</organism>
<feature type="non-terminal residue" evidence="1">
    <location>
        <position position="33"/>
    </location>
</feature>
<sequence>MAEKVRRLCCWCKRDMDTGEQLTNEEYIVASHT</sequence>
<dbReference type="EMBL" id="LAZR01049177">
    <property type="protein sequence ID" value="KKK90265.1"/>
    <property type="molecule type" value="Genomic_DNA"/>
</dbReference>
<comment type="caution">
    <text evidence="1">The sequence shown here is derived from an EMBL/GenBank/DDBJ whole genome shotgun (WGS) entry which is preliminary data.</text>
</comment>
<proteinExistence type="predicted"/>
<gene>
    <name evidence="1" type="ORF">LCGC14_2724840</name>
</gene>
<evidence type="ECO:0000313" key="1">
    <source>
        <dbReference type="EMBL" id="KKK90265.1"/>
    </source>
</evidence>
<name>A0A0F8ZWH5_9ZZZZ</name>
<accession>A0A0F8ZWH5</accession>
<dbReference type="AlphaFoldDB" id="A0A0F8ZWH5"/>
<reference evidence="1" key="1">
    <citation type="journal article" date="2015" name="Nature">
        <title>Complex archaea that bridge the gap between prokaryotes and eukaryotes.</title>
        <authorList>
            <person name="Spang A."/>
            <person name="Saw J.H."/>
            <person name="Jorgensen S.L."/>
            <person name="Zaremba-Niedzwiedzka K."/>
            <person name="Martijn J."/>
            <person name="Lind A.E."/>
            <person name="van Eijk R."/>
            <person name="Schleper C."/>
            <person name="Guy L."/>
            <person name="Ettema T.J."/>
        </authorList>
    </citation>
    <scope>NUCLEOTIDE SEQUENCE</scope>
</reference>